<evidence type="ECO:0000313" key="11">
    <source>
        <dbReference type="Proteomes" id="UP000053095"/>
    </source>
</evidence>
<dbReference type="GO" id="GO:1990023">
    <property type="term" value="C:mitotic spindle midzone"/>
    <property type="evidence" value="ECO:0007669"/>
    <property type="project" value="TreeGrafter"/>
</dbReference>
<dbReference type="GO" id="GO:0008017">
    <property type="term" value="F:microtubule binding"/>
    <property type="evidence" value="ECO:0007669"/>
    <property type="project" value="TreeGrafter"/>
</dbReference>
<evidence type="ECO:0000313" key="10">
    <source>
        <dbReference type="EMBL" id="GAM42956.1"/>
    </source>
</evidence>
<dbReference type="InterPro" id="IPR011989">
    <property type="entry name" value="ARM-like"/>
</dbReference>
<dbReference type="GO" id="GO:0005815">
    <property type="term" value="C:microtubule organizing center"/>
    <property type="evidence" value="ECO:0007669"/>
    <property type="project" value="TreeGrafter"/>
</dbReference>
<keyword evidence="5" id="KW-0493">Microtubule</keyword>
<evidence type="ECO:0000256" key="4">
    <source>
        <dbReference type="ARBA" id="ARBA00022618"/>
    </source>
</evidence>
<reference evidence="11" key="1">
    <citation type="journal article" date="2015" name="Genome Announc.">
        <title>Draft genome sequence of Talaromyces cellulolyticus strain Y-94, a source of lignocellulosic biomass-degrading enzymes.</title>
        <authorList>
            <person name="Fujii T."/>
            <person name="Koike H."/>
            <person name="Sawayama S."/>
            <person name="Yano S."/>
            <person name="Inoue H."/>
        </authorList>
    </citation>
    <scope>NUCLEOTIDE SEQUENCE [LARGE SCALE GENOMIC DNA]</scope>
    <source>
        <strain evidence="11">Y-94</strain>
    </source>
</reference>
<feature type="compositionally biased region" description="Basic and acidic residues" evidence="8">
    <location>
        <begin position="231"/>
        <end position="240"/>
    </location>
</feature>
<dbReference type="Proteomes" id="UP000053095">
    <property type="component" value="Unassembled WGS sequence"/>
</dbReference>
<evidence type="ECO:0000259" key="9">
    <source>
        <dbReference type="SMART" id="SM01349"/>
    </source>
</evidence>
<feature type="domain" description="TOG" evidence="9">
    <location>
        <begin position="322"/>
        <end position="560"/>
    </location>
</feature>
<dbReference type="GO" id="GO:0060172">
    <property type="term" value="P:astral microtubule depolymerization"/>
    <property type="evidence" value="ECO:0007669"/>
    <property type="project" value="TreeGrafter"/>
</dbReference>
<feature type="compositionally biased region" description="Low complexity" evidence="8">
    <location>
        <begin position="587"/>
        <end position="596"/>
    </location>
</feature>
<evidence type="ECO:0000256" key="5">
    <source>
        <dbReference type="ARBA" id="ARBA00022701"/>
    </source>
</evidence>
<proteinExistence type="inferred from homology"/>
<keyword evidence="4" id="KW-0132">Cell division</keyword>
<evidence type="ECO:0000256" key="7">
    <source>
        <dbReference type="ARBA" id="ARBA00024889"/>
    </source>
</evidence>
<gene>
    <name evidence="10" type="ORF">TCE0_044f17383</name>
</gene>
<comment type="function">
    <text evidence="7">Microtubule binding protein that promotes the stabilization of dynamic microtubules. Required for mitotic spindle formation.</text>
</comment>
<keyword evidence="6" id="KW-0498">Mitosis</keyword>
<evidence type="ECO:0000256" key="3">
    <source>
        <dbReference type="ARBA" id="ARBA00011375"/>
    </source>
</evidence>
<evidence type="ECO:0000256" key="1">
    <source>
        <dbReference type="ARBA" id="ARBA00004186"/>
    </source>
</evidence>
<dbReference type="GO" id="GO:0051301">
    <property type="term" value="P:cell division"/>
    <property type="evidence" value="ECO:0007669"/>
    <property type="project" value="UniProtKB-KW"/>
</dbReference>
<feature type="compositionally biased region" description="Polar residues" evidence="8">
    <location>
        <begin position="632"/>
        <end position="650"/>
    </location>
</feature>
<dbReference type="PANTHER" id="PTHR21567">
    <property type="entry name" value="CLASP"/>
    <property type="match status" value="1"/>
</dbReference>
<feature type="region of interest" description="Disordered" evidence="8">
    <location>
        <begin position="548"/>
        <end position="778"/>
    </location>
</feature>
<evidence type="ECO:0000256" key="8">
    <source>
        <dbReference type="SAM" id="MobiDB-lite"/>
    </source>
</evidence>
<accession>A0A478ECD4</accession>
<feature type="compositionally biased region" description="Basic and acidic residues" evidence="8">
    <location>
        <begin position="271"/>
        <end position="286"/>
    </location>
</feature>
<keyword evidence="6" id="KW-0131">Cell cycle</keyword>
<dbReference type="PANTHER" id="PTHR21567:SF9">
    <property type="entry name" value="CLIP-ASSOCIATING PROTEIN"/>
    <property type="match status" value="1"/>
</dbReference>
<feature type="region of interest" description="Disordered" evidence="8">
    <location>
        <begin position="830"/>
        <end position="879"/>
    </location>
</feature>
<organism evidence="10 11">
    <name type="scientific">Talaromyces pinophilus</name>
    <name type="common">Penicillium pinophilum</name>
    <dbReference type="NCBI Taxonomy" id="128442"/>
    <lineage>
        <taxon>Eukaryota</taxon>
        <taxon>Fungi</taxon>
        <taxon>Dikarya</taxon>
        <taxon>Ascomycota</taxon>
        <taxon>Pezizomycotina</taxon>
        <taxon>Eurotiomycetes</taxon>
        <taxon>Eurotiomycetidae</taxon>
        <taxon>Eurotiales</taxon>
        <taxon>Trichocomaceae</taxon>
        <taxon>Talaromyces</taxon>
        <taxon>Talaromyces sect. Talaromyces</taxon>
    </lineage>
</organism>
<comment type="subunit">
    <text evidence="3">Interacts with microtubules.</text>
</comment>
<dbReference type="SUPFAM" id="SSF48371">
    <property type="entry name" value="ARM repeat"/>
    <property type="match status" value="1"/>
</dbReference>
<evidence type="ECO:0000256" key="2">
    <source>
        <dbReference type="ARBA" id="ARBA00009549"/>
    </source>
</evidence>
<protein>
    <recommendedName>
        <fullName evidence="9">TOG domain-containing protein</fullName>
    </recommendedName>
</protein>
<dbReference type="GO" id="GO:0005876">
    <property type="term" value="C:spindle microtubule"/>
    <property type="evidence" value="ECO:0007669"/>
    <property type="project" value="TreeGrafter"/>
</dbReference>
<feature type="compositionally biased region" description="Polar residues" evidence="8">
    <location>
        <begin position="831"/>
        <end position="858"/>
    </location>
</feature>
<name>A0A478ECD4_TALPI</name>
<evidence type="ECO:0000256" key="6">
    <source>
        <dbReference type="ARBA" id="ARBA00022776"/>
    </source>
</evidence>
<dbReference type="InterPro" id="IPR024395">
    <property type="entry name" value="CLASP_N_dom"/>
</dbReference>
<comment type="similarity">
    <text evidence="2">Belongs to the CLASP family.</text>
</comment>
<dbReference type="Pfam" id="PF12348">
    <property type="entry name" value="CLASP_N"/>
    <property type="match status" value="2"/>
</dbReference>
<sequence>MEARATELLGTLKNPNVSVDAKIAALTNVKSDIKQKNVPEPAALPLFEALRLAISAQHSSLSSAGFSTLAHLLKRLYIQENHHLVLFHARQLYPICLERLGDHKERLRAQASQAFTDLWIAAPQDVEAHVLGTALVGKNARAREMSMIWLATMTREHNILFRAHVPSLVAALEDADSGVRETAKTTIIEIFQNAPSRAKSDLKRQLSENGVRKSIVAAILSNLGLSDHDVLASSRSETRRPGSSLAVSRHRDDPPRPTSVLSQRPQSRAAIAREDSELRPAPKVDLHSGLSHSISTDSLAGSAAAALEGEYIEPIFVDSNREIDDIIRNMQPHFEGRETEHNWIPREKSIETLRKLVRGNAPQAYSQHFLAGIKSLLDGILKVVNSLRTTLSTAGCLLLQEIAKICGPGIDNMVELLLQNMIKLCAGMKKISAQNGNATVDAIIQNVTYVPRILQHLSFACQDKNVQPRLFAAGWLKTLLKKQARHKSSIEHGGGLELVEKCIKKCLGDPNPGVRESMRGTFWTFYQIWPDRAEEIMSSLDAKSKTLLEKDPHNPNAAPAPEGRPRPAFSHSVSASTQRPSLKETIAAQKRAAAAKSIPPQNIPPRPESAQSTFADTKPTRPATRTPGATKSTSSVRTVPTGTHLSSLSSAPMRPAVKPRRPELARPATADPYSDRRPGSAASHVKPPSPEVSPAKVRPKSVATPSARSPARPKSRAGGAPASSTARSKPKRLDISSLKNGEFRSAAGPRSDSDDIIKPQPTTENEIVESSPHYEQPHPIQHSNVIALDDYGDMPTTPTTPAMHITHTHDDVMSLEEPPVVVHDEPAPVNAITSPSRIPVSHSRTNSVETNGTSSSVLVSPRARHSRHGSEDRPTHIPSPIASRSLVLEDLRPVGLTVYEDPETNVSAETHSDNITKSPQVLKKPVLEEIPVNEPSAPTPRVAKQQAVPFSPLNGNVASPSALDNSHRILQKIGAERRRSLSPRSKDPIKAKEMIDKGITRIKAKALDVHGYRKLQGLIKYHDSIFVDQSKYDEMLLGLLDALEAPTDDKRTSVPRSMDLKIQILVTIRLMFAYNGAWFAVHYPRVMTALLNTRKNYELTHHIVSGLEETAEDIIASCEAVDVIFAVLDLIETEKHDDEGNRAITMGIYILSGLLKRLNKDHRTLNEAEIERLGRFANASLAQSQPDIRRAITEFSVELHDMVQNEEVFWRMINPAGNDQRNLLTYFIAKKSSQGVRA</sequence>
<keyword evidence="11" id="KW-1185">Reference proteome</keyword>
<dbReference type="InterPro" id="IPR034085">
    <property type="entry name" value="TOG"/>
</dbReference>
<feature type="compositionally biased region" description="Low complexity" evidence="8">
    <location>
        <begin position="620"/>
        <end position="631"/>
    </location>
</feature>
<feature type="compositionally biased region" description="Polar residues" evidence="8">
    <location>
        <begin position="571"/>
        <end position="580"/>
    </location>
</feature>
<dbReference type="Gene3D" id="1.25.10.10">
    <property type="entry name" value="Leucine-rich Repeat Variant"/>
    <property type="match status" value="2"/>
</dbReference>
<dbReference type="InterPro" id="IPR016024">
    <property type="entry name" value="ARM-type_fold"/>
</dbReference>
<comment type="subcellular location">
    <subcellularLocation>
        <location evidence="1">Cytoplasm</location>
        <location evidence="1">Cytoskeleton</location>
        <location evidence="1">Spindle</location>
    </subcellularLocation>
</comment>
<dbReference type="GO" id="GO:0090307">
    <property type="term" value="P:mitotic spindle assembly"/>
    <property type="evidence" value="ECO:0007669"/>
    <property type="project" value="TreeGrafter"/>
</dbReference>
<dbReference type="EMBL" id="DF933840">
    <property type="protein sequence ID" value="GAM42956.1"/>
    <property type="molecule type" value="Genomic_DNA"/>
</dbReference>
<feature type="region of interest" description="Disordered" evidence="8">
    <location>
        <begin position="231"/>
        <end position="290"/>
    </location>
</feature>
<dbReference type="SMART" id="SM01349">
    <property type="entry name" value="TOG"/>
    <property type="match status" value="2"/>
</dbReference>
<feature type="domain" description="TOG" evidence="9">
    <location>
        <begin position="1"/>
        <end position="229"/>
    </location>
</feature>
<dbReference type="AlphaFoldDB" id="A0A478ECD4"/>
<dbReference type="GO" id="GO:0005881">
    <property type="term" value="C:cytoplasmic microtubule"/>
    <property type="evidence" value="ECO:0007669"/>
    <property type="project" value="TreeGrafter"/>
</dbReference>